<name>A0A511UQ80_9GAMM</name>
<dbReference type="EMBL" id="BJXV01000012">
    <property type="protein sequence ID" value="GEN28745.1"/>
    <property type="molecule type" value="Genomic_DNA"/>
</dbReference>
<sequence length="92" mass="10160">MGEPLEPLILRLGLLAGVGQRSDQFSLYFAAFPFGDHRYSLMVSQAPLSERLAANKVALKALISLRVALKTTLKFFHVTYVIKPANAPCRDV</sequence>
<accession>A0A511UQ80</accession>
<protein>
    <submittedName>
        <fullName evidence="1">Uncharacterized protein</fullName>
    </submittedName>
</protein>
<comment type="caution">
    <text evidence="1">The sequence shown here is derived from an EMBL/GenBank/DDBJ whole genome shotgun (WGS) entry which is preliminary data.</text>
</comment>
<proteinExistence type="predicted"/>
<gene>
    <name evidence="1" type="ORF">HVA01_23910</name>
</gene>
<reference evidence="1 2" key="1">
    <citation type="submission" date="2019-07" db="EMBL/GenBank/DDBJ databases">
        <title>Whole genome shotgun sequence of Halomonas variabilis NBRC 102410.</title>
        <authorList>
            <person name="Hosoyama A."/>
            <person name="Uohara A."/>
            <person name="Ohji S."/>
            <person name="Ichikawa N."/>
        </authorList>
    </citation>
    <scope>NUCLEOTIDE SEQUENCE [LARGE SCALE GENOMIC DNA]</scope>
    <source>
        <strain evidence="1 2">NBRC 102410</strain>
    </source>
</reference>
<keyword evidence="2" id="KW-1185">Reference proteome</keyword>
<dbReference type="Proteomes" id="UP000321303">
    <property type="component" value="Unassembled WGS sequence"/>
</dbReference>
<dbReference type="AlphaFoldDB" id="A0A511UQ80"/>
<organism evidence="1 2">
    <name type="scientific">Halovibrio variabilis</name>
    <dbReference type="NCBI Taxonomy" id="31910"/>
    <lineage>
        <taxon>Bacteria</taxon>
        <taxon>Pseudomonadati</taxon>
        <taxon>Pseudomonadota</taxon>
        <taxon>Gammaproteobacteria</taxon>
        <taxon>Oceanospirillales</taxon>
        <taxon>Halomonadaceae</taxon>
        <taxon>Halovibrio</taxon>
    </lineage>
</organism>
<evidence type="ECO:0000313" key="1">
    <source>
        <dbReference type="EMBL" id="GEN28745.1"/>
    </source>
</evidence>
<evidence type="ECO:0000313" key="2">
    <source>
        <dbReference type="Proteomes" id="UP000321303"/>
    </source>
</evidence>